<comment type="caution">
    <text evidence="1">The sequence shown here is derived from an EMBL/GenBank/DDBJ whole genome shotgun (WGS) entry which is preliminary data.</text>
</comment>
<dbReference type="Proteomes" id="UP000796761">
    <property type="component" value="Unassembled WGS sequence"/>
</dbReference>
<proteinExistence type="predicted"/>
<sequence>MKKKNMLLDVCGESKIAYTEVDVECSDTNSDTDFAAEKFMTLIRVKSGILINHLMYFEVVRDIERDIAKPRLIKKIRGEIKENGIKGNSSCLLLNLKVETEEGT</sequence>
<name>A0A8K1G1U9_9PASS</name>
<evidence type="ECO:0000313" key="1">
    <source>
        <dbReference type="EMBL" id="TRZ10206.1"/>
    </source>
</evidence>
<evidence type="ECO:0000313" key="2">
    <source>
        <dbReference type="Proteomes" id="UP000796761"/>
    </source>
</evidence>
<dbReference type="EMBL" id="SWJQ01000911">
    <property type="protein sequence ID" value="TRZ10206.1"/>
    <property type="molecule type" value="Genomic_DNA"/>
</dbReference>
<gene>
    <name evidence="1" type="ORF">HGM15179_016896</name>
</gene>
<accession>A0A8K1G1U9</accession>
<protein>
    <submittedName>
        <fullName evidence="1">Uncharacterized protein</fullName>
    </submittedName>
</protein>
<dbReference type="AlphaFoldDB" id="A0A8K1G1U9"/>
<organism evidence="1 2">
    <name type="scientific">Zosterops borbonicus</name>
    <dbReference type="NCBI Taxonomy" id="364589"/>
    <lineage>
        <taxon>Eukaryota</taxon>
        <taxon>Metazoa</taxon>
        <taxon>Chordata</taxon>
        <taxon>Craniata</taxon>
        <taxon>Vertebrata</taxon>
        <taxon>Euteleostomi</taxon>
        <taxon>Archelosauria</taxon>
        <taxon>Archosauria</taxon>
        <taxon>Dinosauria</taxon>
        <taxon>Saurischia</taxon>
        <taxon>Theropoda</taxon>
        <taxon>Coelurosauria</taxon>
        <taxon>Aves</taxon>
        <taxon>Neognathae</taxon>
        <taxon>Neoaves</taxon>
        <taxon>Telluraves</taxon>
        <taxon>Australaves</taxon>
        <taxon>Passeriformes</taxon>
        <taxon>Sylvioidea</taxon>
        <taxon>Zosteropidae</taxon>
        <taxon>Zosterops</taxon>
    </lineage>
</organism>
<reference evidence="1" key="1">
    <citation type="submission" date="2019-04" db="EMBL/GenBank/DDBJ databases">
        <title>Genome assembly of Zosterops borbonicus 15179.</title>
        <authorList>
            <person name="Leroy T."/>
            <person name="Anselmetti Y."/>
            <person name="Tilak M.-K."/>
            <person name="Nabholz B."/>
        </authorList>
    </citation>
    <scope>NUCLEOTIDE SEQUENCE</scope>
    <source>
        <strain evidence="1">HGM_15179</strain>
        <tissue evidence="1">Muscle</tissue>
    </source>
</reference>
<keyword evidence="2" id="KW-1185">Reference proteome</keyword>